<dbReference type="Gene3D" id="1.10.287.130">
    <property type="match status" value="1"/>
</dbReference>
<dbReference type="SMART" id="SM00388">
    <property type="entry name" value="HisKA"/>
    <property type="match status" value="1"/>
</dbReference>
<dbReference type="SUPFAM" id="SSF52172">
    <property type="entry name" value="CheY-like"/>
    <property type="match status" value="1"/>
</dbReference>
<dbReference type="PROSITE" id="PS50109">
    <property type="entry name" value="HIS_KIN"/>
    <property type="match status" value="1"/>
</dbReference>
<sequence length="375" mass="41386">MSHEYRTPLNAIIGFAQLGKSDGNTKKSSEYFEQILNSSKFLLGIINNVLDFSKISENKILLEKQPFTVSKSVDTIYNLLKEKASAKGILLHTNKGNVESYLVKSDSVRVEQILMNLVENAIKFTAVGGVTFSTSLQGIKKSSATLVIKVKDEGIGIPQDKIETLFDSFTQADESTTRRFGGTGLGLAIVKQICDAMDAKIDVYSLSGQGSSFEVNIPVEIEPISNLESEDLTSKEDSLSNLIDSVDKKFLFNALVVEDNKINQLIASKQLELLKVKSKLADDGQQGLDYLATHKPDIVFVDLHMPVLDGFSMIREMKKMLDLAAIPIVIISASVNHEDKEYAKILGVNDYVTKPFLLEELSSVIDKLLVQKSQQ</sequence>
<dbReference type="CDD" id="cd00082">
    <property type="entry name" value="HisKA"/>
    <property type="match status" value="1"/>
</dbReference>
<dbReference type="Pfam" id="PF00512">
    <property type="entry name" value="HisKA"/>
    <property type="match status" value="1"/>
</dbReference>
<dbReference type="PANTHER" id="PTHR45339">
    <property type="entry name" value="HYBRID SIGNAL TRANSDUCTION HISTIDINE KINASE J"/>
    <property type="match status" value="1"/>
</dbReference>
<dbReference type="AlphaFoldDB" id="A0A6N8FAA2"/>
<evidence type="ECO:0000256" key="1">
    <source>
        <dbReference type="ARBA" id="ARBA00000085"/>
    </source>
</evidence>
<dbReference type="InterPro" id="IPR036097">
    <property type="entry name" value="HisK_dim/P_sf"/>
</dbReference>
<dbReference type="SMART" id="SM00387">
    <property type="entry name" value="HATPase_c"/>
    <property type="match status" value="1"/>
</dbReference>
<evidence type="ECO:0000256" key="2">
    <source>
        <dbReference type="ARBA" id="ARBA00012438"/>
    </source>
</evidence>
<dbReference type="PRINTS" id="PR00344">
    <property type="entry name" value="BCTRLSENSOR"/>
</dbReference>
<dbReference type="Gene3D" id="3.40.50.2300">
    <property type="match status" value="1"/>
</dbReference>
<feature type="domain" description="Histidine kinase" evidence="6">
    <location>
        <begin position="1"/>
        <end position="221"/>
    </location>
</feature>
<comment type="catalytic activity">
    <reaction evidence="1">
        <text>ATP + protein L-histidine = ADP + protein N-phospho-L-histidine.</text>
        <dbReference type="EC" id="2.7.13.3"/>
    </reaction>
</comment>
<dbReference type="InterPro" id="IPR003661">
    <property type="entry name" value="HisK_dim/P_dom"/>
</dbReference>
<evidence type="ECO:0000256" key="3">
    <source>
        <dbReference type="ARBA" id="ARBA00022553"/>
    </source>
</evidence>
<dbReference type="Gene3D" id="3.30.565.10">
    <property type="entry name" value="Histidine kinase-like ATPase, C-terminal domain"/>
    <property type="match status" value="1"/>
</dbReference>
<evidence type="ECO:0000259" key="7">
    <source>
        <dbReference type="PROSITE" id="PS50110"/>
    </source>
</evidence>
<keyword evidence="4" id="KW-0902">Two-component regulatory system</keyword>
<dbReference type="GO" id="GO:0000155">
    <property type="term" value="F:phosphorelay sensor kinase activity"/>
    <property type="evidence" value="ECO:0007669"/>
    <property type="project" value="InterPro"/>
</dbReference>
<dbReference type="FunFam" id="3.30.565.10:FF:000010">
    <property type="entry name" value="Sensor histidine kinase RcsC"/>
    <property type="match status" value="1"/>
</dbReference>
<dbReference type="EMBL" id="WOCD01000003">
    <property type="protein sequence ID" value="MUH72409.1"/>
    <property type="molecule type" value="Genomic_DNA"/>
</dbReference>
<dbReference type="SUPFAM" id="SSF55874">
    <property type="entry name" value="ATPase domain of HSP90 chaperone/DNA topoisomerase II/histidine kinase"/>
    <property type="match status" value="1"/>
</dbReference>
<dbReference type="InterPro" id="IPR005467">
    <property type="entry name" value="His_kinase_dom"/>
</dbReference>
<dbReference type="RefSeq" id="WP_155695591.1">
    <property type="nucleotide sequence ID" value="NZ_WOCD01000003.1"/>
</dbReference>
<gene>
    <name evidence="8" type="ORF">GNP35_07895</name>
</gene>
<evidence type="ECO:0000313" key="8">
    <source>
        <dbReference type="EMBL" id="MUH72409.1"/>
    </source>
</evidence>
<dbReference type="EC" id="2.7.13.3" evidence="2"/>
<dbReference type="CDD" id="cd16922">
    <property type="entry name" value="HATPase_EvgS-ArcB-TorS-like"/>
    <property type="match status" value="1"/>
</dbReference>
<keyword evidence="3 5" id="KW-0597">Phosphoprotein</keyword>
<accession>A0A6N8FAA2</accession>
<dbReference type="InterPro" id="IPR001789">
    <property type="entry name" value="Sig_transdc_resp-reg_receiver"/>
</dbReference>
<feature type="domain" description="Response regulatory" evidence="7">
    <location>
        <begin position="253"/>
        <end position="369"/>
    </location>
</feature>
<evidence type="ECO:0000256" key="5">
    <source>
        <dbReference type="PROSITE-ProRule" id="PRU00169"/>
    </source>
</evidence>
<dbReference type="PROSITE" id="PS50110">
    <property type="entry name" value="RESPONSE_REGULATORY"/>
    <property type="match status" value="1"/>
</dbReference>
<dbReference type="InterPro" id="IPR036890">
    <property type="entry name" value="HATPase_C_sf"/>
</dbReference>
<dbReference type="SUPFAM" id="SSF47384">
    <property type="entry name" value="Homodimeric domain of signal transducing histidine kinase"/>
    <property type="match status" value="1"/>
</dbReference>
<evidence type="ECO:0000259" key="6">
    <source>
        <dbReference type="PROSITE" id="PS50109"/>
    </source>
</evidence>
<dbReference type="SMART" id="SM00448">
    <property type="entry name" value="REC"/>
    <property type="match status" value="1"/>
</dbReference>
<dbReference type="Pfam" id="PF00072">
    <property type="entry name" value="Response_reg"/>
    <property type="match status" value="1"/>
</dbReference>
<organism evidence="8 9">
    <name type="scientific">Psychrosphaera haliotis</name>
    <dbReference type="NCBI Taxonomy" id="555083"/>
    <lineage>
        <taxon>Bacteria</taxon>
        <taxon>Pseudomonadati</taxon>
        <taxon>Pseudomonadota</taxon>
        <taxon>Gammaproteobacteria</taxon>
        <taxon>Alteromonadales</taxon>
        <taxon>Pseudoalteromonadaceae</taxon>
        <taxon>Psychrosphaera</taxon>
    </lineage>
</organism>
<dbReference type="PANTHER" id="PTHR45339:SF1">
    <property type="entry name" value="HYBRID SIGNAL TRANSDUCTION HISTIDINE KINASE J"/>
    <property type="match status" value="1"/>
</dbReference>
<dbReference type="InterPro" id="IPR003594">
    <property type="entry name" value="HATPase_dom"/>
</dbReference>
<dbReference type="OrthoDB" id="9810730at2"/>
<protein>
    <recommendedName>
        <fullName evidence="2">histidine kinase</fullName>
        <ecNumber evidence="2">2.7.13.3</ecNumber>
    </recommendedName>
</protein>
<evidence type="ECO:0000256" key="4">
    <source>
        <dbReference type="ARBA" id="ARBA00023012"/>
    </source>
</evidence>
<evidence type="ECO:0000313" key="9">
    <source>
        <dbReference type="Proteomes" id="UP000439994"/>
    </source>
</evidence>
<dbReference type="InterPro" id="IPR011006">
    <property type="entry name" value="CheY-like_superfamily"/>
</dbReference>
<dbReference type="Proteomes" id="UP000439994">
    <property type="component" value="Unassembled WGS sequence"/>
</dbReference>
<dbReference type="CDD" id="cd17546">
    <property type="entry name" value="REC_hyHK_CKI1_RcsC-like"/>
    <property type="match status" value="1"/>
</dbReference>
<dbReference type="Pfam" id="PF02518">
    <property type="entry name" value="HATPase_c"/>
    <property type="match status" value="1"/>
</dbReference>
<proteinExistence type="predicted"/>
<feature type="modified residue" description="4-aspartylphosphate" evidence="5">
    <location>
        <position position="302"/>
    </location>
</feature>
<dbReference type="InterPro" id="IPR004358">
    <property type="entry name" value="Sig_transdc_His_kin-like_C"/>
</dbReference>
<keyword evidence="9" id="KW-1185">Reference proteome</keyword>
<reference evidence="8 9" key="1">
    <citation type="submission" date="2019-11" db="EMBL/GenBank/DDBJ databases">
        <title>P. haliotis isolates from Z. marina roots.</title>
        <authorList>
            <person name="Cohen M."/>
            <person name="Jospin G."/>
            <person name="Eisen J.A."/>
            <person name="Coil D.A."/>
        </authorList>
    </citation>
    <scope>NUCLEOTIDE SEQUENCE [LARGE SCALE GENOMIC DNA]</scope>
    <source>
        <strain evidence="8 9">UCD-MCMsp1aY</strain>
    </source>
</reference>
<comment type="caution">
    <text evidence="8">The sequence shown here is derived from an EMBL/GenBank/DDBJ whole genome shotgun (WGS) entry which is preliminary data.</text>
</comment>
<name>A0A6N8FAA2_9GAMM</name>